<keyword evidence="4" id="KW-1185">Reference proteome</keyword>
<gene>
    <name evidence="3" type="ORF">ACFOPQ_15820</name>
</gene>
<feature type="domain" description="SLH" evidence="2">
    <location>
        <begin position="26"/>
        <end position="89"/>
    </location>
</feature>
<evidence type="ECO:0000313" key="4">
    <source>
        <dbReference type="Proteomes" id="UP001595748"/>
    </source>
</evidence>
<dbReference type="PANTHER" id="PTHR43308">
    <property type="entry name" value="OUTER MEMBRANE PROTEIN ALPHA-RELATED"/>
    <property type="match status" value="1"/>
</dbReference>
<evidence type="ECO:0000313" key="3">
    <source>
        <dbReference type="EMBL" id="MFC3862232.1"/>
    </source>
</evidence>
<sequence>MLVLTAALMFGGLATAQTAATASAPQVPALTDVPAGHWAKDAIDRLVSRGIILGYPDGTYRGTQNLTRYEAAVIIARLLDQMAAGTAPAPQGEDLTALQNAVQELAADLAALGVRVSDLEENAVSKDDFSRLEARVEELAAGQGDAEAVATLQAQIDDLTARADEYDTLRADVDDNASSIAALNDLTVLLNQDILDLQDRVSAVEAAQADFVTRADFDNLSGKVTAIDTRVGVLEKAPKFSVSGSIDAAYGRLAIVNNVNGGTGNWDITRLTTGTFAAGVFDVADGGDVTATDVPQTYTGTGIRFGVKASQLTTANGAVVVNNAAINFRTQNAWNIAGGDPVVFVNDGSADGTINGQKFTVKYHRTAADFKFTDYLFNNTDGAGRRGIVATVEASKLPGAPTLTIAAGNTNDARMTGAQSPANYWGVHTQQKVGDGGNFGVSYAQVDGNRSAVGANADLKFGVVGLKGEAILSVPVDSSTFLTNGGTFDNIRARADGLAYLEARADLGVVKFGANYRAINPAYGDFDKDPTNPTFSNAGMSSKWEGPYKGDQVGFGVALGTNLGPVALGAYADRYTNWAGKDAYLGFGVKAGAQFGALEAVAFYNNLTLNSKATDGNKTGDNGWTGSDFNKGSAGMGIANVPFSMTSTFGAQVKHDGAATNALIKNLNFTLGDAYFNVSKTNSFYVYGDYTASLGGMTLKPLFRYRTVSGGVVNNVDTVQDYTAYKFGVKASTGVLTSIPLEPSLYANFVTRSSTVTGVKSAEMLGQVGVGLNRLLIDGVSANVGYSWYQGGNVTPVLTADGNYAFNSSDDRIYSYSERNGQGVKSNGLFAQVGWSGLTANYGIFKNTTYAYNADGTIKVGSTKESVAQGFKVAYNFKF</sequence>
<dbReference type="Proteomes" id="UP001595748">
    <property type="component" value="Unassembled WGS sequence"/>
</dbReference>
<dbReference type="EMBL" id="JBHRZF010000183">
    <property type="protein sequence ID" value="MFC3862232.1"/>
    <property type="molecule type" value="Genomic_DNA"/>
</dbReference>
<dbReference type="Pfam" id="PF00395">
    <property type="entry name" value="SLH"/>
    <property type="match status" value="1"/>
</dbReference>
<keyword evidence="1" id="KW-0732">Signal</keyword>
<dbReference type="InterPro" id="IPR048736">
    <property type="entry name" value="SlpA_C"/>
</dbReference>
<evidence type="ECO:0000259" key="2">
    <source>
        <dbReference type="PROSITE" id="PS51272"/>
    </source>
</evidence>
<feature type="signal peptide" evidence="1">
    <location>
        <begin position="1"/>
        <end position="19"/>
    </location>
</feature>
<feature type="chain" id="PRO_5047224590" evidence="1">
    <location>
        <begin position="20"/>
        <end position="879"/>
    </location>
</feature>
<dbReference type="InterPro" id="IPR051465">
    <property type="entry name" value="Cell_Envelope_Struct_Comp"/>
</dbReference>
<dbReference type="Pfam" id="PF21620">
    <property type="entry name" value="SlpA_C"/>
    <property type="match status" value="1"/>
</dbReference>
<comment type="caution">
    <text evidence="3">The sequence shown here is derived from an EMBL/GenBank/DDBJ whole genome shotgun (WGS) entry which is preliminary data.</text>
</comment>
<evidence type="ECO:0000256" key="1">
    <source>
        <dbReference type="SAM" id="SignalP"/>
    </source>
</evidence>
<dbReference type="PANTHER" id="PTHR43308:SF1">
    <property type="entry name" value="OUTER MEMBRANE PROTEIN ALPHA"/>
    <property type="match status" value="1"/>
</dbReference>
<protein>
    <submittedName>
        <fullName evidence="3">S-layer homology domain-containing protein</fullName>
    </submittedName>
</protein>
<name>A0ABV8ADC7_9DEIO</name>
<reference evidence="4" key="1">
    <citation type="journal article" date="2019" name="Int. J. Syst. Evol. Microbiol.">
        <title>The Global Catalogue of Microorganisms (GCM) 10K type strain sequencing project: providing services to taxonomists for standard genome sequencing and annotation.</title>
        <authorList>
            <consortium name="The Broad Institute Genomics Platform"/>
            <consortium name="The Broad Institute Genome Sequencing Center for Infectious Disease"/>
            <person name="Wu L."/>
            <person name="Ma J."/>
        </authorList>
    </citation>
    <scope>NUCLEOTIDE SEQUENCE [LARGE SCALE GENOMIC DNA]</scope>
    <source>
        <strain evidence="4">CCTCC AB 2013263</strain>
    </source>
</reference>
<proteinExistence type="predicted"/>
<dbReference type="InterPro" id="IPR001119">
    <property type="entry name" value="SLH_dom"/>
</dbReference>
<organism evidence="3 4">
    <name type="scientific">Deinococcus antarcticus</name>
    <dbReference type="NCBI Taxonomy" id="1298767"/>
    <lineage>
        <taxon>Bacteria</taxon>
        <taxon>Thermotogati</taxon>
        <taxon>Deinococcota</taxon>
        <taxon>Deinococci</taxon>
        <taxon>Deinococcales</taxon>
        <taxon>Deinococcaceae</taxon>
        <taxon>Deinococcus</taxon>
    </lineage>
</organism>
<dbReference type="RefSeq" id="WP_380079907.1">
    <property type="nucleotide sequence ID" value="NZ_JBHRZF010000183.1"/>
</dbReference>
<accession>A0ABV8ADC7</accession>
<dbReference type="PROSITE" id="PS51272">
    <property type="entry name" value="SLH"/>
    <property type="match status" value="1"/>
</dbReference>